<dbReference type="RefSeq" id="WP_066602571.1">
    <property type="nucleotide sequence ID" value="NZ_KQ130434.1"/>
</dbReference>
<dbReference type="PROSITE" id="PS00149">
    <property type="entry name" value="SULFATASE_2"/>
    <property type="match status" value="1"/>
</dbReference>
<gene>
    <name evidence="6" type="ORF">V473_08760</name>
</gene>
<reference evidence="6 7" key="1">
    <citation type="journal article" date="2015" name="G3 (Bethesda)">
        <title>Insights into Ongoing Evolution of the Hexachlorocyclohexane Catabolic Pathway from Comparative Genomics of Ten Sphingomonadaceae Strains.</title>
        <authorList>
            <person name="Pearce S.L."/>
            <person name="Oakeshott J.G."/>
            <person name="Pandey G."/>
        </authorList>
    </citation>
    <scope>NUCLEOTIDE SEQUENCE [LARGE SCALE GENOMIC DNA]</scope>
    <source>
        <strain evidence="6 7">LL01</strain>
    </source>
</reference>
<dbReference type="PANTHER" id="PTHR42693:SF53">
    <property type="entry name" value="ENDO-4-O-SULFATASE"/>
    <property type="match status" value="1"/>
</dbReference>
<sequence length="472" mass="52274">MRTTSEITRRKLLAGAASLGLFHGHKAIARKQTANRPNILFIMADDMGYADLGCYGSHHIRTPNLDRLAANGIRMLQGYANSAVCSATRTALITGRYQYRLPCGLEEPIAFGHIGLPLDVPTLPGLLRQLGYQTALIGKWHLGAMPDFSPLDRGYDSFFGVPDGGSDYFTHRLGPTGNLYEGERPVERAGYMTDLLGERAVADIKKMASDGRPFFMSLHFTAPHWPWEGPEDAAVAKSLSSPMHWDGGSLKTYAAMVECMDANVGRIIEQIERLGIADDTIVVFTSDNGGERFSETWPFTGAKTELLEGGLRVPLIVKWPARIKAGTTSQQVMISMDFVPTLLSAAGADMHNLPPFDGQDLLGVLVGIDANRDRTLYWRYKAAEQAAVRQGEWKYLKIRDREFLFNLTQDERERANLKDIEPGRFASLKQAFAEWDGTMLPYLSSTGSHGISSDWPDHYQPVDPIPNPVARQ</sequence>
<dbReference type="PANTHER" id="PTHR42693">
    <property type="entry name" value="ARYLSULFATASE FAMILY MEMBER"/>
    <property type="match status" value="1"/>
</dbReference>
<dbReference type="SUPFAM" id="SSF53649">
    <property type="entry name" value="Alkaline phosphatase-like"/>
    <property type="match status" value="1"/>
</dbReference>
<dbReference type="Proteomes" id="UP000052232">
    <property type="component" value="Unassembled WGS sequence"/>
</dbReference>
<evidence type="ECO:0000256" key="2">
    <source>
        <dbReference type="ARBA" id="ARBA00022723"/>
    </source>
</evidence>
<dbReference type="STRING" id="1420583.V473_08760"/>
<dbReference type="InterPro" id="IPR024607">
    <property type="entry name" value="Sulfatase_CS"/>
</dbReference>
<dbReference type="GO" id="GO:0046872">
    <property type="term" value="F:metal ion binding"/>
    <property type="evidence" value="ECO:0007669"/>
    <property type="project" value="UniProtKB-KW"/>
</dbReference>
<proteinExistence type="inferred from homology"/>
<dbReference type="AlphaFoldDB" id="A0A0J7Y340"/>
<evidence type="ECO:0000256" key="1">
    <source>
        <dbReference type="ARBA" id="ARBA00008779"/>
    </source>
</evidence>
<feature type="domain" description="Sulfatase N-terminal" evidence="5">
    <location>
        <begin position="37"/>
        <end position="348"/>
    </location>
</feature>
<dbReference type="InterPro" id="IPR050738">
    <property type="entry name" value="Sulfatase"/>
</dbReference>
<evidence type="ECO:0000313" key="7">
    <source>
        <dbReference type="Proteomes" id="UP000052232"/>
    </source>
</evidence>
<evidence type="ECO:0000259" key="5">
    <source>
        <dbReference type="Pfam" id="PF00884"/>
    </source>
</evidence>
<comment type="caution">
    <text evidence="6">The sequence shown here is derived from an EMBL/GenBank/DDBJ whole genome shotgun (WGS) entry which is preliminary data.</text>
</comment>
<keyword evidence="4" id="KW-0106">Calcium</keyword>
<evidence type="ECO:0000256" key="4">
    <source>
        <dbReference type="ARBA" id="ARBA00022837"/>
    </source>
</evidence>
<accession>A0A0J7Y340</accession>
<protein>
    <submittedName>
        <fullName evidence="6">Twin-arginine translocation pathway signal protein</fullName>
    </submittedName>
</protein>
<dbReference type="Gene3D" id="3.40.720.10">
    <property type="entry name" value="Alkaline Phosphatase, subunit A"/>
    <property type="match status" value="1"/>
</dbReference>
<dbReference type="PATRIC" id="fig|1420583.3.peg.1760"/>
<comment type="similarity">
    <text evidence="1">Belongs to the sulfatase family.</text>
</comment>
<keyword evidence="2" id="KW-0479">Metal-binding</keyword>
<dbReference type="Gene3D" id="3.30.1120.10">
    <property type="match status" value="1"/>
</dbReference>
<dbReference type="Pfam" id="PF00884">
    <property type="entry name" value="Sulfatase"/>
    <property type="match status" value="1"/>
</dbReference>
<evidence type="ECO:0000256" key="3">
    <source>
        <dbReference type="ARBA" id="ARBA00022801"/>
    </source>
</evidence>
<keyword evidence="7" id="KW-1185">Reference proteome</keyword>
<dbReference type="GO" id="GO:0004065">
    <property type="term" value="F:arylsulfatase activity"/>
    <property type="evidence" value="ECO:0007669"/>
    <property type="project" value="TreeGrafter"/>
</dbReference>
<organism evidence="6 7">
    <name type="scientific">Sphingobium cupriresistens LL01</name>
    <dbReference type="NCBI Taxonomy" id="1420583"/>
    <lineage>
        <taxon>Bacteria</taxon>
        <taxon>Pseudomonadati</taxon>
        <taxon>Pseudomonadota</taxon>
        <taxon>Alphaproteobacteria</taxon>
        <taxon>Sphingomonadales</taxon>
        <taxon>Sphingomonadaceae</taxon>
        <taxon>Sphingobium</taxon>
    </lineage>
</organism>
<name>A0A0J7Y340_9SPHN</name>
<dbReference type="InterPro" id="IPR017850">
    <property type="entry name" value="Alkaline_phosphatase_core_sf"/>
</dbReference>
<dbReference type="EMBL" id="JACT01000001">
    <property type="protein sequence ID" value="KMS58224.1"/>
    <property type="molecule type" value="Genomic_DNA"/>
</dbReference>
<dbReference type="InterPro" id="IPR000917">
    <property type="entry name" value="Sulfatase_N"/>
</dbReference>
<evidence type="ECO:0000313" key="6">
    <source>
        <dbReference type="EMBL" id="KMS58224.1"/>
    </source>
</evidence>
<keyword evidence="3" id="KW-0378">Hydrolase</keyword>